<comment type="caution">
    <text evidence="1">The sequence shown here is derived from an EMBL/GenBank/DDBJ whole genome shotgun (WGS) entry which is preliminary data.</text>
</comment>
<gene>
    <name evidence="1" type="ORF">GCM10010121_071750</name>
</gene>
<sequence length="66" mass="7313">MVIDANDKRRLSRRVDNDETVLLQLITDVLELSEGDPVNWAIDLNAGGAAATVAPSRSLRHRFPSR</sequence>
<reference evidence="1" key="1">
    <citation type="journal article" date="2014" name="Int. J. Syst. Evol. Microbiol.">
        <title>Complete genome sequence of Corynebacterium casei LMG S-19264T (=DSM 44701T), isolated from a smear-ripened cheese.</title>
        <authorList>
            <consortium name="US DOE Joint Genome Institute (JGI-PGF)"/>
            <person name="Walter F."/>
            <person name="Albersmeier A."/>
            <person name="Kalinowski J."/>
            <person name="Ruckert C."/>
        </authorList>
    </citation>
    <scope>NUCLEOTIDE SEQUENCE</scope>
    <source>
        <strain evidence="1">JCM 3086</strain>
    </source>
</reference>
<accession>A0A917L7J5</accession>
<keyword evidence="2" id="KW-1185">Reference proteome</keyword>
<reference evidence="1" key="2">
    <citation type="submission" date="2020-09" db="EMBL/GenBank/DDBJ databases">
        <authorList>
            <person name="Sun Q."/>
            <person name="Ohkuma M."/>
        </authorList>
    </citation>
    <scope>NUCLEOTIDE SEQUENCE</scope>
    <source>
        <strain evidence="1">JCM 3086</strain>
    </source>
</reference>
<organism evidence="1 2">
    <name type="scientific">Streptomyces brasiliensis</name>
    <dbReference type="NCBI Taxonomy" id="1954"/>
    <lineage>
        <taxon>Bacteria</taxon>
        <taxon>Bacillati</taxon>
        <taxon>Actinomycetota</taxon>
        <taxon>Actinomycetes</taxon>
        <taxon>Kitasatosporales</taxon>
        <taxon>Streptomycetaceae</taxon>
        <taxon>Streptomyces</taxon>
    </lineage>
</organism>
<protein>
    <submittedName>
        <fullName evidence="1">Uncharacterized protein</fullName>
    </submittedName>
</protein>
<name>A0A917L7J5_9ACTN</name>
<dbReference type="AlphaFoldDB" id="A0A917L7J5"/>
<evidence type="ECO:0000313" key="1">
    <source>
        <dbReference type="EMBL" id="GGJ50319.1"/>
    </source>
</evidence>
<proteinExistence type="predicted"/>
<dbReference type="Proteomes" id="UP000657574">
    <property type="component" value="Unassembled WGS sequence"/>
</dbReference>
<evidence type="ECO:0000313" key="2">
    <source>
        <dbReference type="Proteomes" id="UP000657574"/>
    </source>
</evidence>
<dbReference type="RefSeq" id="WP_189315553.1">
    <property type="nucleotide sequence ID" value="NZ_BMQA01000038.1"/>
</dbReference>
<dbReference type="EMBL" id="BMQA01000038">
    <property type="protein sequence ID" value="GGJ50319.1"/>
    <property type="molecule type" value="Genomic_DNA"/>
</dbReference>